<evidence type="ECO:0000256" key="2">
    <source>
        <dbReference type="ARBA" id="ARBA00009677"/>
    </source>
</evidence>
<dbReference type="Gene3D" id="2.60.98.20">
    <property type="entry name" value="Flagellar hook protein FlgE"/>
    <property type="match status" value="1"/>
</dbReference>
<dbReference type="GO" id="GO:0071978">
    <property type="term" value="P:bacterial-type flagellum-dependent swarming motility"/>
    <property type="evidence" value="ECO:0007669"/>
    <property type="project" value="TreeGrafter"/>
</dbReference>
<dbReference type="Pfam" id="PF22692">
    <property type="entry name" value="LlgE_F_G_D1"/>
    <property type="match status" value="1"/>
</dbReference>
<comment type="caution">
    <text evidence="8">The sequence shown here is derived from an EMBL/GenBank/DDBJ whole genome shotgun (WGS) entry which is preliminary data.</text>
</comment>
<keyword evidence="8" id="KW-0969">Cilium</keyword>
<organism evidence="8 9">
    <name type="scientific">Acidomonas methanolica NBRC 104435</name>
    <dbReference type="NCBI Taxonomy" id="1231351"/>
    <lineage>
        <taxon>Bacteria</taxon>
        <taxon>Pseudomonadati</taxon>
        <taxon>Pseudomonadota</taxon>
        <taxon>Alphaproteobacteria</taxon>
        <taxon>Acetobacterales</taxon>
        <taxon>Acetobacteraceae</taxon>
        <taxon>Acidomonas</taxon>
    </lineage>
</organism>
<sequence>MSIFGAINTAVSGLDAQSKAFSNLSNNIANSQTTGYKADTTAFENYVTGDEDFISAVGGDDSIKAMTIQHNDVQGAITSSTNSLAVAISGNGMFNVLQATGGANSASPVYNSQQYYTRNGDFSVNANGYLVNTSGDFLEGYAVGSTGSVAGTAAPIQVTGLNTPSPTTTLTLNAAIGDTAGDVSTNTSTATAYDASGNAVPVTLDWAQSGSNPLDWTVGVAGSGTTTPVTFNSDGSLASVGGSTSSGNASITVPATSTTEARAMTLDLGTIGSSNGVNLASSSAGVTSNPIMTTDSKTPTGVTITSAGLVEKTYSDGTTDPVAQIKLAMFTNANGLASTDGQNYTATPASGPVTYETVGAGAAGTLDTSSIEGSTTDLTGDLSNLIVAQQAYGANTKVVTTADQLMQTTIAMIQ</sequence>
<name>A0A023D7U4_ACIMT</name>
<comment type="subcellular location">
    <subcellularLocation>
        <location evidence="1 4">Bacterial flagellum basal body</location>
    </subcellularLocation>
</comment>
<dbReference type="GO" id="GO:0005829">
    <property type="term" value="C:cytosol"/>
    <property type="evidence" value="ECO:0007669"/>
    <property type="project" value="TreeGrafter"/>
</dbReference>
<evidence type="ECO:0000313" key="8">
    <source>
        <dbReference type="EMBL" id="GAJ30169.1"/>
    </source>
</evidence>
<reference evidence="8 9" key="2">
    <citation type="journal article" date="2014" name="FEMS Microbiol. Lett.">
        <title>Draft genomic DNA sequence of the facultatively methylotrophic bacterium Acidomonas methanolica type strain MB58.</title>
        <authorList>
            <person name="Higashiura N."/>
            <person name="Hadano H."/>
            <person name="Hirakawa H."/>
            <person name="Matsutani M."/>
            <person name="Takabe S."/>
            <person name="Matsushita K."/>
            <person name="Azuma Y."/>
        </authorList>
    </citation>
    <scope>NUCLEOTIDE SEQUENCE [LARGE SCALE GENOMIC DNA]</scope>
    <source>
        <strain evidence="8 9">MB58</strain>
    </source>
</reference>
<feature type="domain" description="Flagellar basal-body/hook protein C-terminal" evidence="6">
    <location>
        <begin position="370"/>
        <end position="411"/>
    </location>
</feature>
<dbReference type="InterPro" id="IPR020013">
    <property type="entry name" value="Flagellar_FlgE/F/G"/>
</dbReference>
<keyword evidence="8" id="KW-0282">Flagellum</keyword>
<dbReference type="InterPro" id="IPR010930">
    <property type="entry name" value="Flg_bb/hook_C_dom"/>
</dbReference>
<feature type="domain" description="Flagellar basal body rod protein N-terminal" evidence="5">
    <location>
        <begin position="7"/>
        <end position="37"/>
    </location>
</feature>
<evidence type="ECO:0000259" key="7">
    <source>
        <dbReference type="Pfam" id="PF22692"/>
    </source>
</evidence>
<dbReference type="NCBIfam" id="TIGR03506">
    <property type="entry name" value="FlgEFG_subfam"/>
    <property type="match status" value="1"/>
</dbReference>
<dbReference type="Pfam" id="PF06429">
    <property type="entry name" value="Flg_bbr_C"/>
    <property type="match status" value="1"/>
</dbReference>
<evidence type="ECO:0000256" key="4">
    <source>
        <dbReference type="RuleBase" id="RU362116"/>
    </source>
</evidence>
<reference evidence="9" key="1">
    <citation type="journal article" date="2014" name="FEMS Microbiol. Lett.">
        <title>Draft Genomic DNA Sequence of the Facultatively Methylotrophic Bacterium Acidomonas methanolica type strain MB58.</title>
        <authorList>
            <person name="Higashiura N."/>
            <person name="Hadano H."/>
            <person name="Hirakawa H."/>
            <person name="Matsutani M."/>
            <person name="Takabe S."/>
            <person name="Matsushita K."/>
            <person name="Azuma Y."/>
        </authorList>
    </citation>
    <scope>NUCLEOTIDE SEQUENCE [LARGE SCALE GENOMIC DNA]</scope>
    <source>
        <strain evidence="9">MB58</strain>
    </source>
</reference>
<evidence type="ECO:0000259" key="5">
    <source>
        <dbReference type="Pfam" id="PF00460"/>
    </source>
</evidence>
<protein>
    <recommendedName>
        <fullName evidence="4">Flagellar hook protein FlgE</fullName>
    </recommendedName>
</protein>
<evidence type="ECO:0000259" key="6">
    <source>
        <dbReference type="Pfam" id="PF06429"/>
    </source>
</evidence>
<evidence type="ECO:0000256" key="1">
    <source>
        <dbReference type="ARBA" id="ARBA00004117"/>
    </source>
</evidence>
<accession>A0A023D7U4</accession>
<gene>
    <name evidence="8" type="ORF">Amme_109_013</name>
</gene>
<dbReference type="InterPro" id="IPR037058">
    <property type="entry name" value="Falgellar_hook_FlgE_sf"/>
</dbReference>
<evidence type="ECO:0000256" key="3">
    <source>
        <dbReference type="ARBA" id="ARBA00023143"/>
    </source>
</evidence>
<evidence type="ECO:0000313" key="9">
    <source>
        <dbReference type="Proteomes" id="UP000019760"/>
    </source>
</evidence>
<dbReference type="InterPro" id="IPR001444">
    <property type="entry name" value="Flag_bb_rod_N"/>
</dbReference>
<dbReference type="SUPFAM" id="SSF117143">
    <property type="entry name" value="Flagellar hook protein flgE"/>
    <property type="match status" value="1"/>
</dbReference>
<dbReference type="Pfam" id="PF00460">
    <property type="entry name" value="Flg_bb_rod"/>
    <property type="match status" value="1"/>
</dbReference>
<keyword evidence="3 4" id="KW-0975">Bacterial flagellum</keyword>
<dbReference type="RefSeq" id="WP_042060864.1">
    <property type="nucleotide sequence ID" value="NZ_BAND01000108.1"/>
</dbReference>
<dbReference type="GO" id="GO:0009425">
    <property type="term" value="C:bacterial-type flagellum basal body"/>
    <property type="evidence" value="ECO:0007669"/>
    <property type="project" value="UniProtKB-SubCell"/>
</dbReference>
<dbReference type="OrthoDB" id="8372879at2"/>
<dbReference type="AlphaFoldDB" id="A0A023D7U4"/>
<dbReference type="InterPro" id="IPR037925">
    <property type="entry name" value="FlgE/F/G-like"/>
</dbReference>
<feature type="domain" description="Flagellar hook protein FlgE/F/G-like D1" evidence="7">
    <location>
        <begin position="87"/>
        <end position="165"/>
    </location>
</feature>
<dbReference type="EMBL" id="BAND01000108">
    <property type="protein sequence ID" value="GAJ30169.1"/>
    <property type="molecule type" value="Genomic_DNA"/>
</dbReference>
<comment type="similarity">
    <text evidence="2 4">Belongs to the flagella basal body rod proteins family.</text>
</comment>
<dbReference type="InterPro" id="IPR053967">
    <property type="entry name" value="LlgE_F_G-like_D1"/>
</dbReference>
<proteinExistence type="inferred from homology"/>
<comment type="function">
    <text evidence="4">A flexible structure which links the flagellar filament to the drive apparatus in the basal body.</text>
</comment>
<keyword evidence="8" id="KW-0966">Cell projection</keyword>
<keyword evidence="9" id="KW-1185">Reference proteome</keyword>
<dbReference type="GO" id="GO:0009424">
    <property type="term" value="C:bacterial-type flagellum hook"/>
    <property type="evidence" value="ECO:0007669"/>
    <property type="project" value="TreeGrafter"/>
</dbReference>
<dbReference type="PANTHER" id="PTHR30435:SF1">
    <property type="entry name" value="FLAGELLAR HOOK PROTEIN FLGE"/>
    <property type="match status" value="1"/>
</dbReference>
<dbReference type="PANTHER" id="PTHR30435">
    <property type="entry name" value="FLAGELLAR PROTEIN"/>
    <property type="match status" value="1"/>
</dbReference>
<dbReference type="Proteomes" id="UP000019760">
    <property type="component" value="Unassembled WGS sequence"/>
</dbReference>